<dbReference type="PROSITE" id="PS51671">
    <property type="entry name" value="ACT"/>
    <property type="match status" value="1"/>
</dbReference>
<dbReference type="PANTHER" id="PTHR48078:SF6">
    <property type="entry name" value="L-THREONINE DEHYDRATASE CATABOLIC TDCB"/>
    <property type="match status" value="1"/>
</dbReference>
<evidence type="ECO:0000313" key="10">
    <source>
        <dbReference type="Proteomes" id="UP000230781"/>
    </source>
</evidence>
<accession>A0A2D3PW79</accession>
<dbReference type="InterPro" id="IPR002912">
    <property type="entry name" value="ACT_dom"/>
</dbReference>
<dbReference type="CDD" id="cd01562">
    <property type="entry name" value="Thr-dehyd"/>
    <property type="match status" value="1"/>
</dbReference>
<dbReference type="InterPro" id="IPR050147">
    <property type="entry name" value="Ser/Thr_Dehydratase"/>
</dbReference>
<evidence type="ECO:0000256" key="3">
    <source>
        <dbReference type="ARBA" id="ARBA00010869"/>
    </source>
</evidence>
<evidence type="ECO:0000256" key="4">
    <source>
        <dbReference type="ARBA" id="ARBA00012096"/>
    </source>
</evidence>
<dbReference type="PROSITE" id="PS00165">
    <property type="entry name" value="DEHYDRATASE_SER_THR"/>
    <property type="match status" value="1"/>
</dbReference>
<dbReference type="Gene3D" id="3.40.50.1100">
    <property type="match status" value="2"/>
</dbReference>
<dbReference type="GO" id="GO:0009097">
    <property type="term" value="P:isoleucine biosynthetic process"/>
    <property type="evidence" value="ECO:0007669"/>
    <property type="project" value="UniProtKB-UniPathway"/>
</dbReference>
<keyword evidence="7 9" id="KW-0456">Lyase</keyword>
<sequence length="415" mass="45718">MAKLEDFVKAKEKLSKVLLETHLIHSPIFSKESGNEVYIKPENLQKTGSFKIRGAYNKISNLTEEEKKRGVIASSAGNHAQGVAYGARELGIKAVIVMPKSTPLIKVESTKQYGAEVVLHGDVYDDAYKKAKELEEKESYVFVHPFNDEDVLDGQGTIALEILDELPETDIILVPIGGGGLISGIACAAKLIKPDIKIIGVEPEGAASAREAIKENKVVELKEANTIADGTAVKRIGDLNFEYIKKYVDEIITVSDYELMEAFLLLVEKHKIIAENSGILSIAATKKLKEKNKKVVSVISGGNIDVLMISSMINKGLIRRDRIFSFSVDISDKPGELAKVVDLIAELGANVVKLEHNQFKNLSRFRDVEVQITVETNGTEHIQNLIETFEQKGYEIIKIKTKINGCLSNSVDKKV</sequence>
<evidence type="ECO:0000256" key="6">
    <source>
        <dbReference type="ARBA" id="ARBA00022898"/>
    </source>
</evidence>
<dbReference type="FunFam" id="3.40.50.1100:FF:000005">
    <property type="entry name" value="Threonine dehydratase catabolic"/>
    <property type="match status" value="1"/>
</dbReference>
<comment type="cofactor">
    <cofactor evidence="1">
        <name>pyridoxal 5'-phosphate</name>
        <dbReference type="ChEBI" id="CHEBI:597326"/>
    </cofactor>
</comment>
<proteinExistence type="inferred from homology"/>
<dbReference type="Gene3D" id="3.30.70.260">
    <property type="match status" value="1"/>
</dbReference>
<evidence type="ECO:0000259" key="8">
    <source>
        <dbReference type="PROSITE" id="PS51671"/>
    </source>
</evidence>
<dbReference type="GO" id="GO:0004794">
    <property type="term" value="F:threonine deaminase activity"/>
    <property type="evidence" value="ECO:0007669"/>
    <property type="project" value="UniProtKB-EC"/>
</dbReference>
<dbReference type="UniPathway" id="UPA00047">
    <property type="reaction ID" value="UER00054"/>
</dbReference>
<organism evidence="9 10">
    <name type="scientific">Fusobacterium pseudoperiodonticum</name>
    <dbReference type="NCBI Taxonomy" id="2663009"/>
    <lineage>
        <taxon>Bacteria</taxon>
        <taxon>Fusobacteriati</taxon>
        <taxon>Fusobacteriota</taxon>
        <taxon>Fusobacteriia</taxon>
        <taxon>Fusobacteriales</taxon>
        <taxon>Fusobacteriaceae</taxon>
        <taxon>Fusobacterium</taxon>
    </lineage>
</organism>
<keyword evidence="5" id="KW-0412">Isoleucine biosynthesis</keyword>
<dbReference type="GO" id="GO:0003941">
    <property type="term" value="F:L-serine ammonia-lyase activity"/>
    <property type="evidence" value="ECO:0007669"/>
    <property type="project" value="TreeGrafter"/>
</dbReference>
<dbReference type="CDD" id="cd04886">
    <property type="entry name" value="ACT_ThrD-II-like"/>
    <property type="match status" value="1"/>
</dbReference>
<dbReference type="InterPro" id="IPR045865">
    <property type="entry name" value="ACT-like_dom_sf"/>
</dbReference>
<dbReference type="GO" id="GO:0006565">
    <property type="term" value="P:L-serine catabolic process"/>
    <property type="evidence" value="ECO:0007669"/>
    <property type="project" value="TreeGrafter"/>
</dbReference>
<name>A0A2D3PW79_9FUSO</name>
<dbReference type="InterPro" id="IPR005789">
    <property type="entry name" value="Thr_deHydtase_catblc"/>
</dbReference>
<dbReference type="InterPro" id="IPR044561">
    <property type="entry name" value="ACT_ThrD-II-like"/>
</dbReference>
<dbReference type="EMBL" id="CP024704">
    <property type="protein sequence ID" value="ATV71074.1"/>
    <property type="molecule type" value="Genomic_DNA"/>
</dbReference>
<keyword evidence="6" id="KW-0663">Pyridoxal phosphate</keyword>
<reference evidence="9 10" key="1">
    <citation type="submission" date="2017-11" db="EMBL/GenBank/DDBJ databases">
        <title>Genome sequencing of Fusobacterium periodonticum KCOM 2555.</title>
        <authorList>
            <person name="Kook J.-K."/>
            <person name="Park S.-N."/>
            <person name="Lim Y.K."/>
        </authorList>
    </citation>
    <scope>NUCLEOTIDE SEQUENCE [LARGE SCALE GENOMIC DNA]</scope>
    <source>
        <strain evidence="9 10">KCOM 2555</strain>
    </source>
</reference>
<gene>
    <name evidence="9" type="ORF">CTM98_10655</name>
</gene>
<dbReference type="GO" id="GO:0030170">
    <property type="term" value="F:pyridoxal phosphate binding"/>
    <property type="evidence" value="ECO:0007669"/>
    <property type="project" value="InterPro"/>
</dbReference>
<dbReference type="SUPFAM" id="SSF55021">
    <property type="entry name" value="ACT-like"/>
    <property type="match status" value="1"/>
</dbReference>
<dbReference type="Pfam" id="PF00291">
    <property type="entry name" value="PALP"/>
    <property type="match status" value="1"/>
</dbReference>
<dbReference type="SUPFAM" id="SSF53686">
    <property type="entry name" value="Tryptophan synthase beta subunit-like PLP-dependent enzymes"/>
    <property type="match status" value="1"/>
</dbReference>
<evidence type="ECO:0000256" key="2">
    <source>
        <dbReference type="ARBA" id="ARBA00004810"/>
    </source>
</evidence>
<feature type="domain" description="ACT" evidence="8">
    <location>
        <begin position="325"/>
        <end position="404"/>
    </location>
</feature>
<dbReference type="EC" id="4.3.1.19" evidence="4"/>
<evidence type="ECO:0000256" key="1">
    <source>
        <dbReference type="ARBA" id="ARBA00001933"/>
    </source>
</evidence>
<dbReference type="GO" id="GO:0006567">
    <property type="term" value="P:L-threonine catabolic process"/>
    <property type="evidence" value="ECO:0007669"/>
    <property type="project" value="InterPro"/>
</dbReference>
<dbReference type="InterPro" id="IPR000634">
    <property type="entry name" value="Ser/Thr_deHydtase_PyrdxlP-BS"/>
</dbReference>
<dbReference type="NCBIfam" id="TIGR01127">
    <property type="entry name" value="ilvA_1Cterm"/>
    <property type="match status" value="1"/>
</dbReference>
<keyword evidence="5" id="KW-0028">Amino-acid biosynthesis</keyword>
<comment type="pathway">
    <text evidence="2">Amino-acid biosynthesis; L-isoleucine biosynthesis; 2-oxobutanoate from L-threonine: step 1/1.</text>
</comment>
<dbReference type="InterPro" id="IPR036052">
    <property type="entry name" value="TrpB-like_PALP_sf"/>
</dbReference>
<dbReference type="Proteomes" id="UP000230781">
    <property type="component" value="Chromosome"/>
</dbReference>
<dbReference type="PANTHER" id="PTHR48078">
    <property type="entry name" value="THREONINE DEHYDRATASE, MITOCHONDRIAL-RELATED"/>
    <property type="match status" value="1"/>
</dbReference>
<dbReference type="RefSeq" id="WP_100026986.1">
    <property type="nucleotide sequence ID" value="NZ_CP024704.1"/>
</dbReference>
<dbReference type="AlphaFoldDB" id="A0A2D3PW79"/>
<evidence type="ECO:0000256" key="7">
    <source>
        <dbReference type="ARBA" id="ARBA00023239"/>
    </source>
</evidence>
<comment type="similarity">
    <text evidence="3">Belongs to the serine/threonine dehydratase family.</text>
</comment>
<dbReference type="InterPro" id="IPR001926">
    <property type="entry name" value="TrpB-like_PALP"/>
</dbReference>
<evidence type="ECO:0000256" key="5">
    <source>
        <dbReference type="ARBA" id="ARBA00022624"/>
    </source>
</evidence>
<protein>
    <recommendedName>
        <fullName evidence="4">threonine ammonia-lyase</fullName>
        <ecNumber evidence="4">4.3.1.19</ecNumber>
    </recommendedName>
</protein>
<evidence type="ECO:0000313" key="9">
    <source>
        <dbReference type="EMBL" id="ATV71074.1"/>
    </source>
</evidence>
<dbReference type="FunFam" id="3.40.50.1100:FF:000007">
    <property type="entry name" value="L-threonine dehydratase catabolic TdcB"/>
    <property type="match status" value="1"/>
</dbReference>
<keyword evidence="5" id="KW-0100">Branched-chain amino acid biosynthesis</keyword>